<comment type="caution">
    <text evidence="1">The sequence shown here is derived from an EMBL/GenBank/DDBJ whole genome shotgun (WGS) entry which is preliminary data.</text>
</comment>
<proteinExistence type="predicted"/>
<organism evidence="1 2">
    <name type="scientific">Symbiodinium microadriaticum</name>
    <name type="common">Dinoflagellate</name>
    <name type="synonym">Zooxanthella microadriatica</name>
    <dbReference type="NCBI Taxonomy" id="2951"/>
    <lineage>
        <taxon>Eukaryota</taxon>
        <taxon>Sar</taxon>
        <taxon>Alveolata</taxon>
        <taxon>Dinophyceae</taxon>
        <taxon>Suessiales</taxon>
        <taxon>Symbiodiniaceae</taxon>
        <taxon>Symbiodinium</taxon>
    </lineage>
</organism>
<dbReference type="Proteomes" id="UP000186817">
    <property type="component" value="Unassembled WGS sequence"/>
</dbReference>
<sequence>VVGDIRVCRYLRFYGGKVNEAECEVPKFDRLIQRICREAAKGLAEFLKWWVQEDIPSLRKGIIDLDPDDFHAWCDSARISTEDRWKWQPKFSCEFSF</sequence>
<reference evidence="1 2" key="1">
    <citation type="submission" date="2016-02" db="EMBL/GenBank/DDBJ databases">
        <title>Genome analysis of coral dinoflagellate symbionts highlights evolutionary adaptations to a symbiotic lifestyle.</title>
        <authorList>
            <person name="Aranda M."/>
            <person name="Li Y."/>
            <person name="Liew Y.J."/>
            <person name="Baumgarten S."/>
            <person name="Simakov O."/>
            <person name="Wilson M."/>
            <person name="Piel J."/>
            <person name="Ashoor H."/>
            <person name="Bougouffa S."/>
            <person name="Bajic V.B."/>
            <person name="Ryu T."/>
            <person name="Ravasi T."/>
            <person name="Bayer T."/>
            <person name="Micklem G."/>
            <person name="Kim H."/>
            <person name="Bhak J."/>
            <person name="Lajeunesse T.C."/>
            <person name="Voolstra C.R."/>
        </authorList>
    </citation>
    <scope>NUCLEOTIDE SEQUENCE [LARGE SCALE GENOMIC DNA]</scope>
    <source>
        <strain evidence="1 2">CCMP2467</strain>
    </source>
</reference>
<gene>
    <name evidence="1" type="ORF">AK812_SmicGene35442</name>
</gene>
<feature type="non-terminal residue" evidence="1">
    <location>
        <position position="1"/>
    </location>
</feature>
<dbReference type="AlphaFoldDB" id="A0A1Q9CLG2"/>
<keyword evidence="2" id="KW-1185">Reference proteome</keyword>
<evidence type="ECO:0000313" key="2">
    <source>
        <dbReference type="Proteomes" id="UP000186817"/>
    </source>
</evidence>
<name>A0A1Q9CLG2_SYMMI</name>
<dbReference type="EMBL" id="LSRX01001094">
    <property type="protein sequence ID" value="OLP83756.1"/>
    <property type="molecule type" value="Genomic_DNA"/>
</dbReference>
<protein>
    <submittedName>
        <fullName evidence="1">Uncharacterized protein</fullName>
    </submittedName>
</protein>
<evidence type="ECO:0000313" key="1">
    <source>
        <dbReference type="EMBL" id="OLP83756.1"/>
    </source>
</evidence>
<accession>A0A1Q9CLG2</accession>